<dbReference type="AlphaFoldDB" id="A0A0K9YRB4"/>
<dbReference type="STRING" id="54915.ADS79_20835"/>
<dbReference type="EMBL" id="BJON01000002">
    <property type="protein sequence ID" value="GED66470.1"/>
    <property type="molecule type" value="Genomic_DNA"/>
</dbReference>
<dbReference type="CDD" id="cd00130">
    <property type="entry name" value="PAS"/>
    <property type="match status" value="2"/>
</dbReference>
<dbReference type="EMBL" id="LGIQ01000009">
    <property type="protein sequence ID" value="KNB71259.1"/>
    <property type="molecule type" value="Genomic_DNA"/>
</dbReference>
<dbReference type="CDD" id="cd01949">
    <property type="entry name" value="GGDEF"/>
    <property type="match status" value="1"/>
</dbReference>
<evidence type="ECO:0000313" key="7">
    <source>
        <dbReference type="Proteomes" id="UP000036834"/>
    </source>
</evidence>
<dbReference type="Pfam" id="PF13426">
    <property type="entry name" value="PAS_9"/>
    <property type="match status" value="2"/>
</dbReference>
<dbReference type="PROSITE" id="PS50883">
    <property type="entry name" value="EAL"/>
    <property type="match status" value="1"/>
</dbReference>
<organism evidence="6 7">
    <name type="scientific">Brevibacillus reuszeri</name>
    <dbReference type="NCBI Taxonomy" id="54915"/>
    <lineage>
        <taxon>Bacteria</taxon>
        <taxon>Bacillati</taxon>
        <taxon>Bacillota</taxon>
        <taxon>Bacilli</taxon>
        <taxon>Bacillales</taxon>
        <taxon>Paenibacillaceae</taxon>
        <taxon>Brevibacillus</taxon>
    </lineage>
</organism>
<dbReference type="InterPro" id="IPR013656">
    <property type="entry name" value="PAS_4"/>
</dbReference>
<sequence>MFTEITDVSYALSALEESSIVSITDHEGKITYVNHHFCEISQYESHELIGKTHNKIDSGFHPKAFFKELWDTIVSGKVWKGEMKNRAKDGSIYWLYITLVPFRNADGFIYQYVAIGADITERKLMEESLGHTMKDLHDIKNALDESSIVAITDDKGVITYVNDKFCQISKYQIEELVGKTHRLINSGHHPKSFFKEMWETIKRGQVWRGEVKNRAKDGSEYWMNTTIVPFLDDAGAPYQYVSIRTDITDRIKAETALAEAMKNDFRRTVKNLQNCVFKMVTDKRGTITFTLFEGKIAEELGLTTERMIGKTSHEVFPEEVADQMEVQFQIAFNGEIVNFELAYLDKFFYITLSPIEENDQILEVVGSMIDITERKKAAEIIHYMAHYDALTNLPNRTLFNETLKKALQQAKQKKQKIGVMFIDLDRFKNINDTLGHSIGDILLQAVAQRLLGCLRKGDSVSRQGGDEFAIFLMDVTREDVADVAKRIIEKMAESVTLEHLELYITPSIGISLYPDDGEDIEVLLKNADAAMYLAKEQGKNNYQFFSEELHQSISRKLKLESELRKALDERQFILYYQPKININTGRIIGTEALIRWEHPELGLIPPAQFIPIAEETGLIVKIGEWVMRTACQQTKEWQEAGYKNLSVAVNISLRQFMQNNLIEMIESILSETALAPEFLELEITESMALDATYTIRMLNRLKALGISISIDDFGTGYSSLSYLSQFPIDRLKIDQSFMRNLNTSNQAIVKTIIDMAHNMNIAVIAEGVETQKHVDFLKGQMCKEVQGYFYSKPLPYIEATTLLHSRS</sequence>
<dbReference type="Proteomes" id="UP000036834">
    <property type="component" value="Unassembled WGS sequence"/>
</dbReference>
<dbReference type="PANTHER" id="PTHR44757:SF2">
    <property type="entry name" value="BIOFILM ARCHITECTURE MAINTENANCE PROTEIN MBAA"/>
    <property type="match status" value="1"/>
</dbReference>
<dbReference type="FunFam" id="3.20.20.450:FF:000001">
    <property type="entry name" value="Cyclic di-GMP phosphodiesterase yahA"/>
    <property type="match status" value="1"/>
</dbReference>
<proteinExistence type="predicted"/>
<dbReference type="Pfam" id="PF08448">
    <property type="entry name" value="PAS_4"/>
    <property type="match status" value="1"/>
</dbReference>
<dbReference type="Pfam" id="PF00990">
    <property type="entry name" value="GGDEF"/>
    <property type="match status" value="1"/>
</dbReference>
<dbReference type="Proteomes" id="UP000319578">
    <property type="component" value="Unassembled WGS sequence"/>
</dbReference>
<dbReference type="SMART" id="SM00086">
    <property type="entry name" value="PAC"/>
    <property type="match status" value="3"/>
</dbReference>
<dbReference type="NCBIfam" id="TIGR00229">
    <property type="entry name" value="sensory_box"/>
    <property type="match status" value="3"/>
</dbReference>
<dbReference type="NCBIfam" id="TIGR00254">
    <property type="entry name" value="GGDEF"/>
    <property type="match status" value="1"/>
</dbReference>
<evidence type="ECO:0000313" key="8">
    <source>
        <dbReference type="Proteomes" id="UP000319578"/>
    </source>
</evidence>
<dbReference type="InterPro" id="IPR029787">
    <property type="entry name" value="Nucleotide_cyclase"/>
</dbReference>
<name>A0A0K9YRB4_9BACL</name>
<evidence type="ECO:0000259" key="3">
    <source>
        <dbReference type="PROSITE" id="PS50883"/>
    </source>
</evidence>
<dbReference type="InterPro" id="IPR001633">
    <property type="entry name" value="EAL_dom"/>
</dbReference>
<dbReference type="Gene3D" id="3.20.20.450">
    <property type="entry name" value="EAL domain"/>
    <property type="match status" value="1"/>
</dbReference>
<dbReference type="Gene3D" id="3.30.70.270">
    <property type="match status" value="1"/>
</dbReference>
<dbReference type="PROSITE" id="PS50887">
    <property type="entry name" value="GGDEF"/>
    <property type="match status" value="1"/>
</dbReference>
<dbReference type="SMART" id="SM00267">
    <property type="entry name" value="GGDEF"/>
    <property type="match status" value="1"/>
</dbReference>
<dbReference type="InterPro" id="IPR001610">
    <property type="entry name" value="PAC"/>
</dbReference>
<keyword evidence="8" id="KW-1185">Reference proteome</keyword>
<protein>
    <recommendedName>
        <fullName evidence="9">Diguanylate cyclase</fullName>
    </recommendedName>
</protein>
<feature type="domain" description="EAL" evidence="3">
    <location>
        <begin position="556"/>
        <end position="807"/>
    </location>
</feature>
<dbReference type="OrthoDB" id="9759607at2"/>
<feature type="domain" description="PAS" evidence="1">
    <location>
        <begin position="21"/>
        <end position="63"/>
    </location>
</feature>
<dbReference type="InterPro" id="IPR000160">
    <property type="entry name" value="GGDEF_dom"/>
</dbReference>
<dbReference type="InterPro" id="IPR035919">
    <property type="entry name" value="EAL_sf"/>
</dbReference>
<dbReference type="PATRIC" id="fig|54915.3.peg.3288"/>
<feature type="domain" description="PAC" evidence="2">
    <location>
        <begin position="79"/>
        <end position="131"/>
    </location>
</feature>
<dbReference type="PANTHER" id="PTHR44757">
    <property type="entry name" value="DIGUANYLATE CYCLASE DGCP"/>
    <property type="match status" value="1"/>
</dbReference>
<evidence type="ECO:0000259" key="4">
    <source>
        <dbReference type="PROSITE" id="PS50887"/>
    </source>
</evidence>
<dbReference type="Pfam" id="PF00563">
    <property type="entry name" value="EAL"/>
    <property type="match status" value="1"/>
</dbReference>
<dbReference type="PROSITE" id="PS50113">
    <property type="entry name" value="PAC"/>
    <property type="match status" value="2"/>
</dbReference>
<dbReference type="SMART" id="SM00091">
    <property type="entry name" value="PAS"/>
    <property type="match status" value="2"/>
</dbReference>
<dbReference type="InterPro" id="IPR052155">
    <property type="entry name" value="Biofilm_reg_signaling"/>
</dbReference>
<dbReference type="Gene3D" id="3.30.450.20">
    <property type="entry name" value="PAS domain"/>
    <property type="match status" value="3"/>
</dbReference>
<evidence type="ECO:0008006" key="9">
    <source>
        <dbReference type="Google" id="ProtNLM"/>
    </source>
</evidence>
<dbReference type="SMART" id="SM00052">
    <property type="entry name" value="EAL"/>
    <property type="match status" value="1"/>
</dbReference>
<dbReference type="SUPFAM" id="SSF55785">
    <property type="entry name" value="PYP-like sensor domain (PAS domain)"/>
    <property type="match status" value="3"/>
</dbReference>
<dbReference type="FunFam" id="3.30.70.270:FF:000001">
    <property type="entry name" value="Diguanylate cyclase domain protein"/>
    <property type="match status" value="1"/>
</dbReference>
<gene>
    <name evidence="6" type="ORF">ADS79_20835</name>
    <name evidence="5" type="ORF">BRE01_01720</name>
</gene>
<dbReference type="SUPFAM" id="SSF141868">
    <property type="entry name" value="EAL domain-like"/>
    <property type="match status" value="1"/>
</dbReference>
<reference evidence="5 8" key="3">
    <citation type="submission" date="2019-06" db="EMBL/GenBank/DDBJ databases">
        <title>Whole genome shotgun sequence of Brevibacillus reuszeri NBRC 15719.</title>
        <authorList>
            <person name="Hosoyama A."/>
            <person name="Uohara A."/>
            <person name="Ohji S."/>
            <person name="Ichikawa N."/>
        </authorList>
    </citation>
    <scope>NUCLEOTIDE SEQUENCE [LARGE SCALE GENOMIC DNA]</scope>
    <source>
        <strain evidence="5 8">NBRC 15719</strain>
    </source>
</reference>
<dbReference type="PROSITE" id="PS50112">
    <property type="entry name" value="PAS"/>
    <property type="match status" value="2"/>
</dbReference>
<evidence type="ECO:0000259" key="2">
    <source>
        <dbReference type="PROSITE" id="PS50113"/>
    </source>
</evidence>
<feature type="domain" description="PAC" evidence="2">
    <location>
        <begin position="207"/>
        <end position="259"/>
    </location>
</feature>
<feature type="domain" description="GGDEF" evidence="4">
    <location>
        <begin position="415"/>
        <end position="547"/>
    </location>
</feature>
<reference evidence="7" key="1">
    <citation type="submission" date="2015-07" db="EMBL/GenBank/DDBJ databases">
        <title>Genome sequencing project for genomic taxonomy and phylogenomics of Bacillus-like bacteria.</title>
        <authorList>
            <person name="Liu B."/>
            <person name="Wang J."/>
            <person name="Zhu Y."/>
            <person name="Liu G."/>
            <person name="Chen Q."/>
            <person name="Chen Z."/>
            <person name="Lan J."/>
            <person name="Che J."/>
            <person name="Ge C."/>
            <person name="Shi H."/>
            <person name="Pan Z."/>
            <person name="Liu X."/>
        </authorList>
    </citation>
    <scope>NUCLEOTIDE SEQUENCE [LARGE SCALE GENOMIC DNA]</scope>
    <source>
        <strain evidence="7">DSM 9887</strain>
    </source>
</reference>
<evidence type="ECO:0000313" key="5">
    <source>
        <dbReference type="EMBL" id="GED66470.1"/>
    </source>
</evidence>
<dbReference type="InterPro" id="IPR043128">
    <property type="entry name" value="Rev_trsase/Diguanyl_cyclase"/>
</dbReference>
<evidence type="ECO:0000259" key="1">
    <source>
        <dbReference type="PROSITE" id="PS50112"/>
    </source>
</evidence>
<feature type="domain" description="PAS" evidence="1">
    <location>
        <begin position="135"/>
        <end position="192"/>
    </location>
</feature>
<dbReference type="SUPFAM" id="SSF55073">
    <property type="entry name" value="Nucleotide cyclase"/>
    <property type="match status" value="1"/>
</dbReference>
<dbReference type="InterPro" id="IPR000014">
    <property type="entry name" value="PAS"/>
</dbReference>
<dbReference type="InterPro" id="IPR000700">
    <property type="entry name" value="PAS-assoc_C"/>
</dbReference>
<accession>A0A0K9YRB4</accession>
<evidence type="ECO:0000313" key="6">
    <source>
        <dbReference type="EMBL" id="KNB71259.1"/>
    </source>
</evidence>
<reference evidence="6" key="2">
    <citation type="submission" date="2015-07" db="EMBL/GenBank/DDBJ databases">
        <title>MeaNS - Measles Nucleotide Surveillance Program.</title>
        <authorList>
            <person name="Tran T."/>
            <person name="Druce J."/>
        </authorList>
    </citation>
    <scope>NUCLEOTIDE SEQUENCE</scope>
    <source>
        <strain evidence="6">DSM 9887</strain>
    </source>
</reference>
<comment type="caution">
    <text evidence="6">The sequence shown here is derived from an EMBL/GenBank/DDBJ whole genome shotgun (WGS) entry which is preliminary data.</text>
</comment>
<dbReference type="CDD" id="cd01948">
    <property type="entry name" value="EAL"/>
    <property type="match status" value="1"/>
</dbReference>
<dbReference type="RefSeq" id="WP_049740293.1">
    <property type="nucleotide sequence ID" value="NZ_BJON01000002.1"/>
</dbReference>
<dbReference type="InterPro" id="IPR035965">
    <property type="entry name" value="PAS-like_dom_sf"/>
</dbReference>